<sequence length="596" mass="63936">MTDFLNSRVLVAAEPSHVAVIDGATRADIELDGAYPPAALCEALHHSVKRFADLVGEDAGAIAEGLEAAGLLGAAWEPPSLVADTAALADVLRHPDLLAAGTLVYTADEAFWPGDQPELARAAFRVFVSRLRGLDRCQAYARLAAGRDLSIAGDRPDAGALEAARRAASLSDHPRAIDLRTGSTTGVVREPGDIWNARAGRLSVTASTPSERWQITAARTITVVSGWSAFPNLTNFPELADRDTLRGNGYPRAAGIATDPLLAEAKCQAEGAERFAAGDVPADDLLLASARDLSGPWLDPRSIIDYAPPQRDRLGLDTFDPAGPEWWVRGEDRSGPVWIPAALVFFPFTRVPSWLSPSAVSSNGVAAYPTHDGARHRAWLELVERDAFQRARFTGPARPPSRIRRSSLRGEARELMDHLAGLASAHALVLPSPTGVPVVLVRADTARAVALGAAAADDLESAVAKAATEAILQTRHPIELDIDVTEVFRPPDHAGLYNQPRWRPKLDWMTEGPELDLDAFPFPSPTDAPGPIGEHACWYTFPSGGPDLHVVRVLDPELIPLTFGYDSDPTARDDVRTLLRDAGFGDDEPLDPHAFA</sequence>
<dbReference type="PANTHER" id="PTHR37809:SF1">
    <property type="entry name" value="RIBOSOMAL PROTEIN S12 METHYLTHIOTRANSFERASE ACCESSORY FACTOR YCAO"/>
    <property type="match status" value="1"/>
</dbReference>
<evidence type="ECO:0000313" key="2">
    <source>
        <dbReference type="EMBL" id="MFC4034422.1"/>
    </source>
</evidence>
<gene>
    <name evidence="2" type="ORF">ACFO3J_23510</name>
</gene>
<dbReference type="PROSITE" id="PS51664">
    <property type="entry name" value="YCAO"/>
    <property type="match status" value="1"/>
</dbReference>
<accession>A0ABV8HTF2</accession>
<organism evidence="2 3">
    <name type="scientific">Streptomyces polygonati</name>
    <dbReference type="NCBI Taxonomy" id="1617087"/>
    <lineage>
        <taxon>Bacteria</taxon>
        <taxon>Bacillati</taxon>
        <taxon>Actinomycetota</taxon>
        <taxon>Actinomycetes</taxon>
        <taxon>Kitasatosporales</taxon>
        <taxon>Streptomycetaceae</taxon>
        <taxon>Streptomyces</taxon>
    </lineage>
</organism>
<dbReference type="InterPro" id="IPR003776">
    <property type="entry name" value="YcaO-like_dom"/>
</dbReference>
<dbReference type="RefSeq" id="WP_386432508.1">
    <property type="nucleotide sequence ID" value="NZ_JBHSBB010000014.1"/>
</dbReference>
<proteinExistence type="predicted"/>
<comment type="caution">
    <text evidence="2">The sequence shown here is derived from an EMBL/GenBank/DDBJ whole genome shotgun (WGS) entry which is preliminary data.</text>
</comment>
<dbReference type="Proteomes" id="UP001595765">
    <property type="component" value="Unassembled WGS sequence"/>
</dbReference>
<evidence type="ECO:0000259" key="1">
    <source>
        <dbReference type="PROSITE" id="PS51664"/>
    </source>
</evidence>
<dbReference type="PANTHER" id="PTHR37809">
    <property type="entry name" value="RIBOSOMAL PROTEIN S12 METHYLTHIOTRANSFERASE ACCESSORY FACTOR YCAO"/>
    <property type="match status" value="1"/>
</dbReference>
<dbReference type="EMBL" id="JBHSBB010000014">
    <property type="protein sequence ID" value="MFC4034422.1"/>
    <property type="molecule type" value="Genomic_DNA"/>
</dbReference>
<keyword evidence="3" id="KW-1185">Reference proteome</keyword>
<dbReference type="Pfam" id="PF02624">
    <property type="entry name" value="YcaO"/>
    <property type="match status" value="1"/>
</dbReference>
<feature type="domain" description="YcaO" evidence="1">
    <location>
        <begin position="255"/>
        <end position="596"/>
    </location>
</feature>
<reference evidence="3" key="1">
    <citation type="journal article" date="2019" name="Int. J. Syst. Evol. Microbiol.">
        <title>The Global Catalogue of Microorganisms (GCM) 10K type strain sequencing project: providing services to taxonomists for standard genome sequencing and annotation.</title>
        <authorList>
            <consortium name="The Broad Institute Genomics Platform"/>
            <consortium name="The Broad Institute Genome Sequencing Center for Infectious Disease"/>
            <person name="Wu L."/>
            <person name="Ma J."/>
        </authorList>
    </citation>
    <scope>NUCLEOTIDE SEQUENCE [LARGE SCALE GENOMIC DNA]</scope>
    <source>
        <strain evidence="3">CGMCC 4.7237</strain>
    </source>
</reference>
<evidence type="ECO:0000313" key="3">
    <source>
        <dbReference type="Proteomes" id="UP001595765"/>
    </source>
</evidence>
<protein>
    <submittedName>
        <fullName evidence="2">YcaO-like family protein</fullName>
    </submittedName>
</protein>
<dbReference type="Gene3D" id="3.30.1330.230">
    <property type="match status" value="1"/>
</dbReference>
<name>A0ABV8HTF2_9ACTN</name>